<proteinExistence type="predicted"/>
<sequence length="508" mass="57596">MAKEMAKIVRLNNGNFEHYLENHPRCFCHVVALILGAGLKSLRLPNTLKTEKLKCDYFPTLEQIEEENKNESKEEANNDENKKDSDDEIQKLKPNKSECDVEEIDPEDASEGPISDCEDYNPVEARTKNMYAKGEIGFTLLKVDYICRSVTASAAKRAEYKLVAQKLGHTGPQLIAGYGIRWNVAYDSWSRAYAARNVIGKLLDDKSDKYAGRSTAKHYFKGYEISQREWENMNMLNQLLKEFLDLTLRMEGDGPKSSMVLYEYFRLNIALNCNAILLATIMHPAWRLSLIQDKFPAHPKIAKDLLNNAFKSKLAANPKKTQPTGRKQDQKRALEESNDNCNYHWEKSIQAQQDEEIERYKSGAWPLNKTGDPLLWWKTHETEFPHLALVAKDVLACAASSATVERTFQLRLMYAPRAKIPWLPPQLSDVRCKQSGANITPSIRQVCSSSWQAPSRQAGPRLLVKLVRAFSSSWQVFACRTGGLPNGMVQSSLFDGQARIGAPSRLPY</sequence>
<feature type="compositionally biased region" description="Basic and acidic residues" evidence="6">
    <location>
        <begin position="326"/>
        <end position="335"/>
    </location>
</feature>
<feature type="compositionally biased region" description="Basic and acidic residues" evidence="6">
    <location>
        <begin position="66"/>
        <end position="99"/>
    </location>
</feature>
<dbReference type="InterPro" id="IPR052035">
    <property type="entry name" value="ZnF_BED_domain_contain"/>
</dbReference>
<keyword evidence="4" id="KW-0862">Zinc</keyword>
<keyword evidence="5" id="KW-0539">Nucleus</keyword>
<comment type="caution">
    <text evidence="8">The sequence shown here is derived from an EMBL/GenBank/DDBJ whole genome shotgun (WGS) entry which is preliminary data.</text>
</comment>
<dbReference type="GO" id="GO:0008270">
    <property type="term" value="F:zinc ion binding"/>
    <property type="evidence" value="ECO:0007669"/>
    <property type="project" value="UniProtKB-KW"/>
</dbReference>
<dbReference type="PANTHER" id="PTHR46481">
    <property type="entry name" value="ZINC FINGER BED DOMAIN-CONTAINING PROTEIN 4"/>
    <property type="match status" value="1"/>
</dbReference>
<evidence type="ECO:0000256" key="1">
    <source>
        <dbReference type="ARBA" id="ARBA00004123"/>
    </source>
</evidence>
<feature type="domain" description="HAT C-terminal dimerisation" evidence="7">
    <location>
        <begin position="366"/>
        <end position="410"/>
    </location>
</feature>
<accession>A0A2N5TV70</accession>
<dbReference type="GO" id="GO:0005634">
    <property type="term" value="C:nucleus"/>
    <property type="evidence" value="ECO:0007669"/>
    <property type="project" value="UniProtKB-SubCell"/>
</dbReference>
<protein>
    <recommendedName>
        <fullName evidence="7">HAT C-terminal dimerisation domain-containing protein</fullName>
    </recommendedName>
</protein>
<dbReference type="InterPro" id="IPR012337">
    <property type="entry name" value="RNaseH-like_sf"/>
</dbReference>
<dbReference type="PANTHER" id="PTHR46481:SF10">
    <property type="entry name" value="ZINC FINGER BED DOMAIN-CONTAINING PROTEIN 39"/>
    <property type="match status" value="1"/>
</dbReference>
<keyword evidence="3" id="KW-0863">Zinc-finger</keyword>
<evidence type="ECO:0000256" key="5">
    <source>
        <dbReference type="ARBA" id="ARBA00023242"/>
    </source>
</evidence>
<dbReference type="Proteomes" id="UP000235392">
    <property type="component" value="Unassembled WGS sequence"/>
</dbReference>
<dbReference type="SUPFAM" id="SSF53098">
    <property type="entry name" value="Ribonuclease H-like"/>
    <property type="match status" value="1"/>
</dbReference>
<evidence type="ECO:0000256" key="3">
    <source>
        <dbReference type="ARBA" id="ARBA00022771"/>
    </source>
</evidence>
<evidence type="ECO:0000256" key="6">
    <source>
        <dbReference type="SAM" id="MobiDB-lite"/>
    </source>
</evidence>
<dbReference type="AlphaFoldDB" id="A0A2N5TV70"/>
<evidence type="ECO:0000256" key="2">
    <source>
        <dbReference type="ARBA" id="ARBA00022723"/>
    </source>
</evidence>
<dbReference type="Pfam" id="PF05699">
    <property type="entry name" value="Dimer_Tnp_hAT"/>
    <property type="match status" value="1"/>
</dbReference>
<evidence type="ECO:0000313" key="8">
    <source>
        <dbReference type="EMBL" id="PLW29382.1"/>
    </source>
</evidence>
<dbReference type="InterPro" id="IPR008906">
    <property type="entry name" value="HATC_C_dom"/>
</dbReference>
<gene>
    <name evidence="8" type="ORF">PCASD_21340</name>
</gene>
<dbReference type="EMBL" id="PGCI01000333">
    <property type="protein sequence ID" value="PLW29382.1"/>
    <property type="molecule type" value="Genomic_DNA"/>
</dbReference>
<dbReference type="GO" id="GO:0046983">
    <property type="term" value="F:protein dimerization activity"/>
    <property type="evidence" value="ECO:0007669"/>
    <property type="project" value="InterPro"/>
</dbReference>
<evidence type="ECO:0000259" key="7">
    <source>
        <dbReference type="Pfam" id="PF05699"/>
    </source>
</evidence>
<feature type="region of interest" description="Disordered" evidence="6">
    <location>
        <begin position="66"/>
        <end position="120"/>
    </location>
</feature>
<name>A0A2N5TV70_9BASI</name>
<keyword evidence="2" id="KW-0479">Metal-binding</keyword>
<feature type="region of interest" description="Disordered" evidence="6">
    <location>
        <begin position="316"/>
        <end position="337"/>
    </location>
</feature>
<organism evidence="8 9">
    <name type="scientific">Puccinia coronata f. sp. avenae</name>
    <dbReference type="NCBI Taxonomy" id="200324"/>
    <lineage>
        <taxon>Eukaryota</taxon>
        <taxon>Fungi</taxon>
        <taxon>Dikarya</taxon>
        <taxon>Basidiomycota</taxon>
        <taxon>Pucciniomycotina</taxon>
        <taxon>Pucciniomycetes</taxon>
        <taxon>Pucciniales</taxon>
        <taxon>Pucciniaceae</taxon>
        <taxon>Puccinia</taxon>
    </lineage>
</organism>
<evidence type="ECO:0000313" key="9">
    <source>
        <dbReference type="Proteomes" id="UP000235392"/>
    </source>
</evidence>
<reference evidence="8 9" key="1">
    <citation type="submission" date="2017-11" db="EMBL/GenBank/DDBJ databases">
        <title>De novo assembly and phasing of dikaryotic genomes from two isolates of Puccinia coronata f. sp. avenae, the causal agent of oat crown rust.</title>
        <authorList>
            <person name="Miller M.E."/>
            <person name="Zhang Y."/>
            <person name="Omidvar V."/>
            <person name="Sperschneider J."/>
            <person name="Schwessinger B."/>
            <person name="Raley C."/>
            <person name="Palmer J.M."/>
            <person name="Garnica D."/>
            <person name="Upadhyaya N."/>
            <person name="Rathjen J."/>
            <person name="Taylor J.M."/>
            <person name="Park R.F."/>
            <person name="Dodds P.N."/>
            <person name="Hirsch C.D."/>
            <person name="Kianian S.F."/>
            <person name="Figueroa M."/>
        </authorList>
    </citation>
    <scope>NUCLEOTIDE SEQUENCE [LARGE SCALE GENOMIC DNA]</scope>
    <source>
        <strain evidence="8">12SD80</strain>
    </source>
</reference>
<evidence type="ECO:0000256" key="4">
    <source>
        <dbReference type="ARBA" id="ARBA00022833"/>
    </source>
</evidence>
<feature type="compositionally biased region" description="Acidic residues" evidence="6">
    <location>
        <begin position="100"/>
        <end position="120"/>
    </location>
</feature>
<comment type="subcellular location">
    <subcellularLocation>
        <location evidence="1">Nucleus</location>
    </subcellularLocation>
</comment>